<dbReference type="Pfam" id="PF01381">
    <property type="entry name" value="HTH_3"/>
    <property type="match status" value="1"/>
</dbReference>
<dbReference type="EMBL" id="FTOR01000009">
    <property type="protein sequence ID" value="SIT30564.1"/>
    <property type="molecule type" value="Genomic_DNA"/>
</dbReference>
<keyword evidence="3" id="KW-1185">Reference proteome</keyword>
<protein>
    <submittedName>
        <fullName evidence="2">Helix-turn-helix domain-containing protein</fullName>
    </submittedName>
</protein>
<gene>
    <name evidence="2" type="ORF">SAMN05421788_109259</name>
</gene>
<dbReference type="AlphaFoldDB" id="A0A1N7R6B3"/>
<reference evidence="3" key="1">
    <citation type="submission" date="2017-01" db="EMBL/GenBank/DDBJ databases">
        <authorList>
            <person name="Varghese N."/>
            <person name="Submissions S."/>
        </authorList>
    </citation>
    <scope>NUCLEOTIDE SEQUENCE [LARGE SCALE GENOMIC DNA]</scope>
    <source>
        <strain evidence="3">DSM 21054</strain>
    </source>
</reference>
<dbReference type="SMART" id="SM00530">
    <property type="entry name" value="HTH_XRE"/>
    <property type="match status" value="1"/>
</dbReference>
<dbReference type="Proteomes" id="UP000186917">
    <property type="component" value="Unassembled WGS sequence"/>
</dbReference>
<evidence type="ECO:0000313" key="3">
    <source>
        <dbReference type="Proteomes" id="UP000186917"/>
    </source>
</evidence>
<name>A0A1N7R6B3_9BACT</name>
<organism evidence="2 3">
    <name type="scientific">Filimonas lacunae</name>
    <dbReference type="NCBI Taxonomy" id="477680"/>
    <lineage>
        <taxon>Bacteria</taxon>
        <taxon>Pseudomonadati</taxon>
        <taxon>Bacteroidota</taxon>
        <taxon>Chitinophagia</taxon>
        <taxon>Chitinophagales</taxon>
        <taxon>Chitinophagaceae</taxon>
        <taxon>Filimonas</taxon>
    </lineage>
</organism>
<dbReference type="SUPFAM" id="SSF47413">
    <property type="entry name" value="lambda repressor-like DNA-binding domains"/>
    <property type="match status" value="1"/>
</dbReference>
<sequence>MTITSMPEKVHQGRAVKRLREILHVKQDVLADALNISQQSVSLLETKETIEPEQLELIAKTLKVPVDAIKNFNEEAAIYNIQHNYEGATANSTHFGRDYFNCTFNPMDKYIEAIEENKKLYEALLKSERDKIILLEKLLGEKKK</sequence>
<dbReference type="InterPro" id="IPR010982">
    <property type="entry name" value="Lambda_DNA-bd_dom_sf"/>
</dbReference>
<dbReference type="RefSeq" id="WP_076381567.1">
    <property type="nucleotide sequence ID" value="NZ_AP017422.1"/>
</dbReference>
<dbReference type="GO" id="GO:0003677">
    <property type="term" value="F:DNA binding"/>
    <property type="evidence" value="ECO:0007669"/>
    <property type="project" value="InterPro"/>
</dbReference>
<proteinExistence type="predicted"/>
<dbReference type="CDD" id="cd00093">
    <property type="entry name" value="HTH_XRE"/>
    <property type="match status" value="1"/>
</dbReference>
<accession>A0A1N7R6B3</accession>
<feature type="domain" description="HTH cro/C1-type" evidence="1">
    <location>
        <begin position="16"/>
        <end position="69"/>
    </location>
</feature>
<evidence type="ECO:0000259" key="1">
    <source>
        <dbReference type="PROSITE" id="PS50943"/>
    </source>
</evidence>
<dbReference type="InterPro" id="IPR001387">
    <property type="entry name" value="Cro/C1-type_HTH"/>
</dbReference>
<dbReference type="PROSITE" id="PS50943">
    <property type="entry name" value="HTH_CROC1"/>
    <property type="match status" value="1"/>
</dbReference>
<dbReference type="STRING" id="477680.SAMN05421788_109259"/>
<evidence type="ECO:0000313" key="2">
    <source>
        <dbReference type="EMBL" id="SIT30564.1"/>
    </source>
</evidence>
<dbReference type="Gene3D" id="1.10.260.40">
    <property type="entry name" value="lambda repressor-like DNA-binding domains"/>
    <property type="match status" value="1"/>
</dbReference>